<feature type="transmembrane region" description="Helical" evidence="7">
    <location>
        <begin position="271"/>
        <end position="293"/>
    </location>
</feature>
<organism evidence="9 10">
    <name type="scientific">Bradyrhizobium lablabi</name>
    <dbReference type="NCBI Taxonomy" id="722472"/>
    <lineage>
        <taxon>Bacteria</taxon>
        <taxon>Pseudomonadati</taxon>
        <taxon>Pseudomonadota</taxon>
        <taxon>Alphaproteobacteria</taxon>
        <taxon>Hyphomicrobiales</taxon>
        <taxon>Nitrobacteraceae</taxon>
        <taxon>Bradyrhizobium</taxon>
    </lineage>
</organism>
<gene>
    <name evidence="9" type="ORF">SAMN05444159_6126</name>
</gene>
<keyword evidence="6 7" id="KW-0472">Membrane</keyword>
<evidence type="ECO:0000256" key="5">
    <source>
        <dbReference type="ARBA" id="ARBA00022989"/>
    </source>
</evidence>
<protein>
    <submittedName>
        <fullName evidence="9">Dolichol-phosphate mannosyltransferase</fullName>
    </submittedName>
</protein>
<dbReference type="GO" id="GO:0005886">
    <property type="term" value="C:plasma membrane"/>
    <property type="evidence" value="ECO:0007669"/>
    <property type="project" value="TreeGrafter"/>
</dbReference>
<sequence length="318" mass="35831">MKTLTILIPALNEEASLPQLRQRLERAFEQIADAVRPEYIILDNRSEDGTPKLAEQFCADNPAWKYVRYSRNFGYHNSLACGFDIATGDALIVVAGDLQEPPELIPQMVGLWQQGFDVVYGVLDQRNDDTPFKTVGAKIFYPLINAISASPLPPNATDFRLISRRVIDVVRNMREPDRYLRGLIHWTGFNQTSFVYNRDPRAHGKSTAGVWYSTKWAANAIISFSNLPLRIASYFGLMAMCLSAAATIYFVVVKFYPPSWMPVPPTGTTAIIVLLLFAIGLNAFFLGIIGEYVGRIYHQGKQRPLYVIDRTINIDCTR</sequence>
<evidence type="ECO:0000259" key="8">
    <source>
        <dbReference type="Pfam" id="PF00535"/>
    </source>
</evidence>
<dbReference type="InterPro" id="IPR001173">
    <property type="entry name" value="Glyco_trans_2-like"/>
</dbReference>
<evidence type="ECO:0000313" key="10">
    <source>
        <dbReference type="Proteomes" id="UP000189935"/>
    </source>
</evidence>
<evidence type="ECO:0000256" key="1">
    <source>
        <dbReference type="ARBA" id="ARBA00004141"/>
    </source>
</evidence>
<dbReference type="InterPro" id="IPR029044">
    <property type="entry name" value="Nucleotide-diphossugar_trans"/>
</dbReference>
<dbReference type="AlphaFoldDB" id="A0A1M7BE91"/>
<dbReference type="EMBL" id="LT670844">
    <property type="protein sequence ID" value="SHL53330.1"/>
    <property type="molecule type" value="Genomic_DNA"/>
</dbReference>
<dbReference type="CDD" id="cd04187">
    <property type="entry name" value="DPM1_like_bac"/>
    <property type="match status" value="1"/>
</dbReference>
<dbReference type="InterPro" id="IPR050256">
    <property type="entry name" value="Glycosyltransferase_2"/>
</dbReference>
<name>A0A1M7BE91_9BRAD</name>
<accession>A0A1M7BE91</accession>
<dbReference type="PANTHER" id="PTHR48090">
    <property type="entry name" value="UNDECAPRENYL-PHOSPHATE 4-DEOXY-4-FORMAMIDO-L-ARABINOSE TRANSFERASE-RELATED"/>
    <property type="match status" value="1"/>
</dbReference>
<evidence type="ECO:0000313" key="9">
    <source>
        <dbReference type="EMBL" id="SHL53330.1"/>
    </source>
</evidence>
<dbReference type="RefSeq" id="WP_079543353.1">
    <property type="nucleotide sequence ID" value="NZ_LT670844.1"/>
</dbReference>
<evidence type="ECO:0000256" key="7">
    <source>
        <dbReference type="SAM" id="Phobius"/>
    </source>
</evidence>
<dbReference type="SUPFAM" id="SSF53448">
    <property type="entry name" value="Nucleotide-diphospho-sugar transferases"/>
    <property type="match status" value="1"/>
</dbReference>
<feature type="transmembrane region" description="Helical" evidence="7">
    <location>
        <begin position="231"/>
        <end position="251"/>
    </location>
</feature>
<dbReference type="Gene3D" id="3.90.550.10">
    <property type="entry name" value="Spore Coat Polysaccharide Biosynthesis Protein SpsA, Chain A"/>
    <property type="match status" value="1"/>
</dbReference>
<evidence type="ECO:0000256" key="4">
    <source>
        <dbReference type="ARBA" id="ARBA00022692"/>
    </source>
</evidence>
<reference evidence="9 10" key="1">
    <citation type="submission" date="2016-11" db="EMBL/GenBank/DDBJ databases">
        <authorList>
            <person name="Jaros S."/>
            <person name="Januszkiewicz K."/>
            <person name="Wedrychowicz H."/>
        </authorList>
    </citation>
    <scope>NUCLEOTIDE SEQUENCE [LARGE SCALE GENOMIC DNA]</scope>
    <source>
        <strain evidence="9 10">GAS499</strain>
    </source>
</reference>
<evidence type="ECO:0000256" key="3">
    <source>
        <dbReference type="ARBA" id="ARBA00022679"/>
    </source>
</evidence>
<evidence type="ECO:0000256" key="2">
    <source>
        <dbReference type="ARBA" id="ARBA00022676"/>
    </source>
</evidence>
<dbReference type="PANTHER" id="PTHR48090:SF1">
    <property type="entry name" value="PROPHAGE BACTOPRENOL GLUCOSYL TRANSFERASE HOMOLOG"/>
    <property type="match status" value="1"/>
</dbReference>
<dbReference type="OrthoDB" id="9807795at2"/>
<evidence type="ECO:0000256" key="6">
    <source>
        <dbReference type="ARBA" id="ARBA00023136"/>
    </source>
</evidence>
<dbReference type="Proteomes" id="UP000189935">
    <property type="component" value="Chromosome I"/>
</dbReference>
<keyword evidence="3 9" id="KW-0808">Transferase</keyword>
<keyword evidence="4 7" id="KW-0812">Transmembrane</keyword>
<comment type="subcellular location">
    <subcellularLocation>
        <location evidence="1">Membrane</location>
        <topology evidence="1">Multi-pass membrane protein</topology>
    </subcellularLocation>
</comment>
<dbReference type="Pfam" id="PF00535">
    <property type="entry name" value="Glycos_transf_2"/>
    <property type="match status" value="1"/>
</dbReference>
<proteinExistence type="predicted"/>
<dbReference type="GO" id="GO:0016757">
    <property type="term" value="F:glycosyltransferase activity"/>
    <property type="evidence" value="ECO:0007669"/>
    <property type="project" value="UniProtKB-KW"/>
</dbReference>
<keyword evidence="2 9" id="KW-0328">Glycosyltransferase</keyword>
<keyword evidence="5 7" id="KW-1133">Transmembrane helix</keyword>
<feature type="domain" description="Glycosyltransferase 2-like" evidence="8">
    <location>
        <begin position="5"/>
        <end position="168"/>
    </location>
</feature>